<evidence type="ECO:0000256" key="1">
    <source>
        <dbReference type="SAM" id="MobiDB-lite"/>
    </source>
</evidence>
<dbReference type="Proteomes" id="UP001589595">
    <property type="component" value="Unassembled WGS sequence"/>
</dbReference>
<evidence type="ECO:0000313" key="3">
    <source>
        <dbReference type="Proteomes" id="UP001589595"/>
    </source>
</evidence>
<name>A0ABD5MLS6_9EURY</name>
<accession>A0ABD5MLS6</accession>
<feature type="region of interest" description="Disordered" evidence="1">
    <location>
        <begin position="71"/>
        <end position="150"/>
    </location>
</feature>
<gene>
    <name evidence="2" type="ORF">ACFFOL_01700</name>
</gene>
<reference evidence="2" key="1">
    <citation type="submission" date="2024-09" db="EMBL/GenBank/DDBJ databases">
        <authorList>
            <person name="Sun Q."/>
        </authorList>
    </citation>
    <scope>NUCLEOTIDE SEQUENCE [LARGE SCALE GENOMIC DNA]</scope>
    <source>
        <strain evidence="2">JCM 31273</strain>
    </source>
</reference>
<organism evidence="2 3">
    <name type="scientific">Halobaculum roseum</name>
    <dbReference type="NCBI Taxonomy" id="2175149"/>
    <lineage>
        <taxon>Archaea</taxon>
        <taxon>Methanobacteriati</taxon>
        <taxon>Methanobacteriota</taxon>
        <taxon>Stenosarchaea group</taxon>
        <taxon>Halobacteria</taxon>
        <taxon>Halobacteriales</taxon>
        <taxon>Haloferacaceae</taxon>
        <taxon>Halobaculum</taxon>
    </lineage>
</organism>
<dbReference type="RefSeq" id="WP_390182289.1">
    <property type="nucleotide sequence ID" value="NZ_JBHMAJ010000001.1"/>
</dbReference>
<sequence>MGSRNDREHDDREHDDREHDDREHDDREHDDREHDDREHDDREHDDREHDDRESPRFARGLRLAVLLGLRPPVLASPRLTSEPAPFSLAHRNRTATTSSPADSLPRSARSLIPRTRPAGTEAGRRAPTAVRAHPTNEFDARPVRTTGGAFGELRLRDSGTERRCRATAPTTE</sequence>
<dbReference type="EMBL" id="JBHMAJ010000001">
    <property type="protein sequence ID" value="MFB9822902.1"/>
    <property type="molecule type" value="Genomic_DNA"/>
</dbReference>
<keyword evidence="3" id="KW-1185">Reference proteome</keyword>
<protein>
    <submittedName>
        <fullName evidence="2">Uncharacterized protein</fullName>
    </submittedName>
</protein>
<feature type="region of interest" description="Disordered" evidence="1">
    <location>
        <begin position="1"/>
        <end position="58"/>
    </location>
</feature>
<evidence type="ECO:0000313" key="2">
    <source>
        <dbReference type="EMBL" id="MFB9822902.1"/>
    </source>
</evidence>
<comment type="caution">
    <text evidence="2">The sequence shown here is derived from an EMBL/GenBank/DDBJ whole genome shotgun (WGS) entry which is preliminary data.</text>
</comment>
<dbReference type="AlphaFoldDB" id="A0ABD5MLS6"/>
<feature type="compositionally biased region" description="Basic and acidic residues" evidence="1">
    <location>
        <begin position="1"/>
        <end position="56"/>
    </location>
</feature>
<proteinExistence type="predicted"/>